<comment type="caution">
    <text evidence="3">The sequence shown here is derived from an EMBL/GenBank/DDBJ whole genome shotgun (WGS) entry which is preliminary data.</text>
</comment>
<dbReference type="EMBL" id="NMUE01000005">
    <property type="protein sequence ID" value="RFA97541.1"/>
    <property type="molecule type" value="Genomic_DNA"/>
</dbReference>
<name>A0A371R1V1_9CREN</name>
<evidence type="ECO:0000313" key="3">
    <source>
        <dbReference type="EMBL" id="RFA97541.1"/>
    </source>
</evidence>
<dbReference type="EMBL" id="NMUF01000065">
    <property type="protein sequence ID" value="RFA95045.1"/>
    <property type="molecule type" value="Genomic_DNA"/>
</dbReference>
<accession>A0A371R1V1</accession>
<evidence type="ECO:0000313" key="2">
    <source>
        <dbReference type="EMBL" id="RFA95045.1"/>
    </source>
</evidence>
<gene>
    <name evidence="3" type="ORF">CGL51_02485</name>
    <name evidence="2" type="ORF">CGL52_13460</name>
</gene>
<sequence length="310" mass="34246">MARNLLTVAAVLLAAGLALGSPDAALLSLIPLFAYSLNAWMEPPKIAVFKRRVGSQVEIIIESDRKPGIIYIYEAAPINAPVRPLRRRVFKPPFRRILKIQYYMVEKSQPLPLVAESYNPAFTKRRTAVYTEEPRLDASPEPRGPGVEEFLEVRPYQPGDPVKLINWKAFAKTGELYVNTRIGPETRSAVVVVDARRLRSLVIAEAVRAAEILSEKGYDVVYYVLGHGLAPSLPRSFTPSCEGSPPCGDVTVYVGSLADVCLLLKCKPAYYIDVAGVNSLVAVKRLKLYRELRAAGAEVLRGAEELRRAV</sequence>
<evidence type="ECO:0000259" key="1">
    <source>
        <dbReference type="Pfam" id="PF01882"/>
    </source>
</evidence>
<dbReference type="RefSeq" id="WP_116420572.1">
    <property type="nucleotide sequence ID" value="NZ_NMUE01000005.1"/>
</dbReference>
<dbReference type="PANTHER" id="PTHR33608">
    <property type="entry name" value="BLL2464 PROTEIN"/>
    <property type="match status" value="1"/>
</dbReference>
<dbReference type="AlphaFoldDB" id="A0A371R1V1"/>
<dbReference type="Proteomes" id="UP000257123">
    <property type="component" value="Unassembled WGS sequence"/>
</dbReference>
<evidence type="ECO:0000313" key="5">
    <source>
        <dbReference type="Proteomes" id="UP000257123"/>
    </source>
</evidence>
<protein>
    <submittedName>
        <fullName evidence="3">DUF58 domain-containing protein</fullName>
    </submittedName>
</protein>
<dbReference type="InterPro" id="IPR002881">
    <property type="entry name" value="DUF58"/>
</dbReference>
<dbReference type="PANTHER" id="PTHR33608:SF6">
    <property type="entry name" value="BLL2464 PROTEIN"/>
    <property type="match status" value="1"/>
</dbReference>
<organism evidence="3 5">
    <name type="scientific">Pyrobaculum aerophilum</name>
    <dbReference type="NCBI Taxonomy" id="13773"/>
    <lineage>
        <taxon>Archaea</taxon>
        <taxon>Thermoproteota</taxon>
        <taxon>Thermoprotei</taxon>
        <taxon>Thermoproteales</taxon>
        <taxon>Thermoproteaceae</taxon>
        <taxon>Pyrobaculum</taxon>
    </lineage>
</organism>
<dbReference type="Proteomes" id="UP000256877">
    <property type="component" value="Unassembled WGS sequence"/>
</dbReference>
<feature type="domain" description="DUF58" evidence="1">
    <location>
        <begin position="152"/>
        <end position="195"/>
    </location>
</feature>
<dbReference type="OrthoDB" id="31512at2157"/>
<dbReference type="Pfam" id="PF01882">
    <property type="entry name" value="DUF58"/>
    <property type="match status" value="1"/>
</dbReference>
<evidence type="ECO:0000313" key="4">
    <source>
        <dbReference type="Proteomes" id="UP000256877"/>
    </source>
</evidence>
<reference evidence="4 5" key="1">
    <citation type="submission" date="2017-07" db="EMBL/GenBank/DDBJ databases">
        <title>Draft genome sequence of aerobic hyperthermophilic archaea, Pyrobaculum aerophilum YKB31 and YKB32.</title>
        <authorList>
            <person name="Mochizuki T."/>
            <person name="Berliner A.J."/>
            <person name="Yoshida-Takashima Y."/>
            <person name="Takaki Y."/>
            <person name="Nunoura T."/>
            <person name="Takai K."/>
        </authorList>
    </citation>
    <scope>NUCLEOTIDE SEQUENCE [LARGE SCALE GENOMIC DNA]</scope>
    <source>
        <strain evidence="3 5">YKB31</strain>
        <strain evidence="2 4">YKB32</strain>
    </source>
</reference>
<proteinExistence type="predicted"/>